<evidence type="ECO:0000313" key="2">
    <source>
        <dbReference type="Proteomes" id="UP000285961"/>
    </source>
</evidence>
<reference evidence="1 2" key="1">
    <citation type="journal article" date="2017" name="ISME J.">
        <title>Energy and carbon metabolisms in a deep terrestrial subsurface fluid microbial community.</title>
        <authorList>
            <person name="Momper L."/>
            <person name="Jungbluth S.P."/>
            <person name="Lee M.D."/>
            <person name="Amend J.P."/>
        </authorList>
    </citation>
    <scope>NUCLEOTIDE SEQUENCE [LARGE SCALE GENOMIC DNA]</scope>
    <source>
        <strain evidence="1">SURF_17</strain>
    </source>
</reference>
<proteinExistence type="predicted"/>
<dbReference type="Proteomes" id="UP000285961">
    <property type="component" value="Unassembled WGS sequence"/>
</dbReference>
<dbReference type="AlphaFoldDB" id="A0A419F723"/>
<dbReference type="EMBL" id="QZKI01000018">
    <property type="protein sequence ID" value="RJP74217.1"/>
    <property type="molecule type" value="Genomic_DNA"/>
</dbReference>
<accession>A0A419F723</accession>
<name>A0A419F723_9BACT</name>
<organism evidence="1 2">
    <name type="scientific">Candidatus Abyssobacteria bacterium SURF_17</name>
    <dbReference type="NCBI Taxonomy" id="2093361"/>
    <lineage>
        <taxon>Bacteria</taxon>
        <taxon>Pseudomonadati</taxon>
        <taxon>Candidatus Hydrogenedentota</taxon>
        <taxon>Candidatus Abyssobacteria</taxon>
    </lineage>
</organism>
<sequence length="165" mass="18879">MLSFINITCPACGSVYTLSIEELNVVALFRCFECEQYNVYVAGHVLELDQDVMTEGTEKEKKKHVVEILQVFACEFAGNVLGNVDRIVNVNVEIDLQESGRRKRKRLKKKSARTKEISGSRLIPSVKQAGAPRISVEEVRDFLKIDLHLIDKKHYFDKFFGDNRN</sequence>
<protein>
    <submittedName>
        <fullName evidence="1">Uncharacterized protein</fullName>
    </submittedName>
</protein>
<evidence type="ECO:0000313" key="1">
    <source>
        <dbReference type="EMBL" id="RJP74217.1"/>
    </source>
</evidence>
<comment type="caution">
    <text evidence="1">The sequence shown here is derived from an EMBL/GenBank/DDBJ whole genome shotgun (WGS) entry which is preliminary data.</text>
</comment>
<gene>
    <name evidence="1" type="ORF">C4532_02970</name>
</gene>